<evidence type="ECO:0000313" key="2">
    <source>
        <dbReference type="Proteomes" id="UP000069850"/>
    </source>
</evidence>
<protein>
    <submittedName>
        <fullName evidence="1">Uncharacterized protein</fullName>
    </submittedName>
</protein>
<gene>
    <name evidence="1" type="ORF">MMAB1_3322</name>
</gene>
<dbReference type="EMBL" id="LT158599">
    <property type="protein sequence ID" value="CVK34535.1"/>
    <property type="molecule type" value="Genomic_DNA"/>
</dbReference>
<name>A0A120N6V0_9EURY</name>
<organism evidence="1 2">
    <name type="scientific">Methanoculleus bourgensis</name>
    <dbReference type="NCBI Taxonomy" id="83986"/>
    <lineage>
        <taxon>Archaea</taxon>
        <taxon>Methanobacteriati</taxon>
        <taxon>Methanobacteriota</taxon>
        <taxon>Stenosarchaea group</taxon>
        <taxon>Methanomicrobia</taxon>
        <taxon>Methanomicrobiales</taxon>
        <taxon>Methanomicrobiaceae</taxon>
        <taxon>Methanoculleus</taxon>
    </lineage>
</organism>
<proteinExistence type="predicted"/>
<accession>A0A120N6V0</accession>
<reference evidence="1 2" key="1">
    <citation type="submission" date="2016-01" db="EMBL/GenBank/DDBJ databases">
        <authorList>
            <person name="Manzoor S."/>
        </authorList>
    </citation>
    <scope>NUCLEOTIDE SEQUENCE [LARGE SCALE GENOMIC DNA]</scope>
    <source>
        <strain evidence="1">Methanoculleus sp MAB1</strain>
    </source>
</reference>
<dbReference type="KEGG" id="mema:MMAB1_3322"/>
<dbReference type="AlphaFoldDB" id="A0A120N6V0"/>
<dbReference type="Proteomes" id="UP000069850">
    <property type="component" value="Chromosome 1"/>
</dbReference>
<evidence type="ECO:0000313" key="1">
    <source>
        <dbReference type="EMBL" id="CVK34535.1"/>
    </source>
</evidence>
<sequence>MTLLPFNKTLKQGYFYLKRKELSMSLYDRWQGSELSVLEKELVFNRENTGFVQYDTKDGKYFYLHPSPFLNSPKKEIFCTESCDPPAEHTFVEVDIESEREFPLKGSQDHITVKTICGWKPFDPSPLAERRKILDYEEIVYYFTLPFRGEEDTIEQIAKCSALYSLSSPPIVDEVGGINAAVLGKKTQWNTFKGSMKVIPQDFFRSNSRYYYYISDQEKCTVKSGCEEVNRAIYRPDEYVMDIPLVVEETTLNQLSKDYRELINEERPIITSYILDALIIKPDPMNTVEKTIIDAVHTIREEYKRTGYSPYKQNLGDAIPKLTSSFARLQRASKATQSDVKDVVELWLDMHWKANKIYSSPLKVSKRYDLLDTARKLYVELHDIYGLEFWIPLHEAVTRTTLHPEEFMVSLESLVFAGYALRKAGAIKIL</sequence>